<dbReference type="AlphaFoldDB" id="A0AAD8JJV0"/>
<dbReference type="EMBL" id="JAUIZM010000001">
    <property type="protein sequence ID" value="KAK1404834.1"/>
    <property type="molecule type" value="Genomic_DNA"/>
</dbReference>
<evidence type="ECO:0000256" key="6">
    <source>
        <dbReference type="RuleBase" id="RU368015"/>
    </source>
</evidence>
<keyword evidence="4 6" id="KW-1133">Transmembrane helix</keyword>
<feature type="transmembrane region" description="Helical" evidence="6">
    <location>
        <begin position="173"/>
        <end position="197"/>
    </location>
</feature>
<feature type="transmembrane region" description="Helical" evidence="6">
    <location>
        <begin position="209"/>
        <end position="230"/>
    </location>
</feature>
<sequence>MEQVEQPPQLHVTVQEAKEVEAMLEDKTAIRQTLLHSVQGYNQWWLRLIFFTVLLVCGQSAGTLLGRLYFTEGGKSKWMAALVQPAGFPFLIIFLIIFHIFPNSCKTENSKLFVSLFTLGSLYFCFLGFVSGGITMMYTYGLCYLPVSTYALICSTQLAFNAVFSFYINSQKFTALILNSVVLLTTSAALLVVGVDDTNSKSGSEKQKFWVGFISTIGASAIYALVLSITQHLLQKVLKSVTPVVILEQMILQSFAASAICAIGLFASGEWKTMGREIHDYPLGKASYVMTLVWTAVSWQVYTIGSFGLIFEVSSLFTNVIGTVALPIVPVLAVLVFDDQLNGVKVVAMLLAIWGFLSYIYQHYLDDLKSKKVVKKIADENSDCPSFV</sequence>
<dbReference type="Pfam" id="PF16913">
    <property type="entry name" value="PUNUT"/>
    <property type="match status" value="1"/>
</dbReference>
<evidence type="ECO:0000256" key="1">
    <source>
        <dbReference type="ARBA" id="ARBA00006213"/>
    </source>
</evidence>
<accession>A0AAD8JJV0</accession>
<dbReference type="PANTHER" id="PTHR31376:SF17">
    <property type="entry name" value="PURINE PERMEASE 21-RELATED"/>
    <property type="match status" value="1"/>
</dbReference>
<keyword evidence="8" id="KW-1185">Reference proteome</keyword>
<proteinExistence type="inferred from homology"/>
<name>A0AAD8JJV0_9APIA</name>
<feature type="transmembrane region" description="Helical" evidence="6">
    <location>
        <begin position="142"/>
        <end position="167"/>
    </location>
</feature>
<comment type="subcellular location">
    <subcellularLocation>
        <location evidence="6">Membrane</location>
        <topology evidence="6">Multi-pass membrane protein</topology>
    </subcellularLocation>
</comment>
<dbReference type="GO" id="GO:0015211">
    <property type="term" value="F:purine nucleoside transmembrane transporter activity"/>
    <property type="evidence" value="ECO:0007669"/>
    <property type="project" value="UniProtKB-UniRule"/>
</dbReference>
<feature type="transmembrane region" description="Helical" evidence="6">
    <location>
        <begin position="288"/>
        <end position="310"/>
    </location>
</feature>
<dbReference type="GO" id="GO:0005345">
    <property type="term" value="F:purine nucleobase transmembrane transporter activity"/>
    <property type="evidence" value="ECO:0007669"/>
    <property type="project" value="UniProtKB-UniRule"/>
</dbReference>
<reference evidence="7" key="2">
    <citation type="submission" date="2023-05" db="EMBL/GenBank/DDBJ databases">
        <authorList>
            <person name="Schelkunov M.I."/>
        </authorList>
    </citation>
    <scope>NUCLEOTIDE SEQUENCE</scope>
    <source>
        <strain evidence="7">Hsosn_3</strain>
        <tissue evidence="7">Leaf</tissue>
    </source>
</reference>
<feature type="transmembrane region" description="Helical" evidence="6">
    <location>
        <begin position="344"/>
        <end position="361"/>
    </location>
</feature>
<dbReference type="Proteomes" id="UP001237642">
    <property type="component" value="Unassembled WGS sequence"/>
</dbReference>
<feature type="transmembrane region" description="Helical" evidence="6">
    <location>
        <begin position="78"/>
        <end position="100"/>
    </location>
</feature>
<feature type="transmembrane region" description="Helical" evidence="6">
    <location>
        <begin position="44"/>
        <end position="66"/>
    </location>
</feature>
<organism evidence="7 8">
    <name type="scientific">Heracleum sosnowskyi</name>
    <dbReference type="NCBI Taxonomy" id="360622"/>
    <lineage>
        <taxon>Eukaryota</taxon>
        <taxon>Viridiplantae</taxon>
        <taxon>Streptophyta</taxon>
        <taxon>Embryophyta</taxon>
        <taxon>Tracheophyta</taxon>
        <taxon>Spermatophyta</taxon>
        <taxon>Magnoliopsida</taxon>
        <taxon>eudicotyledons</taxon>
        <taxon>Gunneridae</taxon>
        <taxon>Pentapetalae</taxon>
        <taxon>asterids</taxon>
        <taxon>campanulids</taxon>
        <taxon>Apiales</taxon>
        <taxon>Apiaceae</taxon>
        <taxon>Apioideae</taxon>
        <taxon>apioid superclade</taxon>
        <taxon>Tordylieae</taxon>
        <taxon>Tordyliinae</taxon>
        <taxon>Heracleum</taxon>
    </lineage>
</organism>
<dbReference type="PANTHER" id="PTHR31376">
    <property type="entry name" value="OS09G0467300 PROTEIN-RELATED"/>
    <property type="match status" value="1"/>
</dbReference>
<feature type="transmembrane region" description="Helical" evidence="6">
    <location>
        <begin position="112"/>
        <end position="130"/>
    </location>
</feature>
<protein>
    <recommendedName>
        <fullName evidence="6">Probable purine permease</fullName>
    </recommendedName>
</protein>
<dbReference type="InterPro" id="IPR030182">
    <property type="entry name" value="PUP_plant"/>
</dbReference>
<evidence type="ECO:0000256" key="2">
    <source>
        <dbReference type="ARBA" id="ARBA00022448"/>
    </source>
</evidence>
<evidence type="ECO:0000256" key="5">
    <source>
        <dbReference type="ARBA" id="ARBA00023136"/>
    </source>
</evidence>
<keyword evidence="3 6" id="KW-0812">Transmembrane</keyword>
<evidence type="ECO:0000256" key="4">
    <source>
        <dbReference type="ARBA" id="ARBA00022989"/>
    </source>
</evidence>
<comment type="caution">
    <text evidence="7">The sequence shown here is derived from an EMBL/GenBank/DDBJ whole genome shotgun (WGS) entry which is preliminary data.</text>
</comment>
<gene>
    <name evidence="7" type="ORF">POM88_004439</name>
</gene>
<keyword evidence="5 6" id="KW-0472">Membrane</keyword>
<dbReference type="GO" id="GO:0016020">
    <property type="term" value="C:membrane"/>
    <property type="evidence" value="ECO:0007669"/>
    <property type="project" value="UniProtKB-SubCell"/>
</dbReference>
<reference evidence="7" key="1">
    <citation type="submission" date="2023-02" db="EMBL/GenBank/DDBJ databases">
        <title>Genome of toxic invasive species Heracleum sosnowskyi carries increased number of genes despite the absence of recent whole-genome duplications.</title>
        <authorList>
            <person name="Schelkunov M."/>
            <person name="Shtratnikova V."/>
            <person name="Makarenko M."/>
            <person name="Klepikova A."/>
            <person name="Omelchenko D."/>
            <person name="Novikova G."/>
            <person name="Obukhova E."/>
            <person name="Bogdanov V."/>
            <person name="Penin A."/>
            <person name="Logacheva M."/>
        </authorList>
    </citation>
    <scope>NUCLEOTIDE SEQUENCE</scope>
    <source>
        <strain evidence="7">Hsosn_3</strain>
        <tissue evidence="7">Leaf</tissue>
    </source>
</reference>
<feature type="transmembrane region" description="Helical" evidence="6">
    <location>
        <begin position="250"/>
        <end position="267"/>
    </location>
</feature>
<comment type="similarity">
    <text evidence="1 6">Belongs to the purine permeases (TC 2.A.7.14) family.</text>
</comment>
<evidence type="ECO:0000313" key="7">
    <source>
        <dbReference type="EMBL" id="KAK1404834.1"/>
    </source>
</evidence>
<evidence type="ECO:0000256" key="3">
    <source>
        <dbReference type="ARBA" id="ARBA00022692"/>
    </source>
</evidence>
<feature type="transmembrane region" description="Helical" evidence="6">
    <location>
        <begin position="316"/>
        <end position="337"/>
    </location>
</feature>
<keyword evidence="2 6" id="KW-0813">Transport</keyword>
<evidence type="ECO:0000313" key="8">
    <source>
        <dbReference type="Proteomes" id="UP001237642"/>
    </source>
</evidence>